<keyword evidence="3" id="KW-1185">Reference proteome</keyword>
<dbReference type="EMBL" id="ML977497">
    <property type="protein sequence ID" value="KAF2134376.1"/>
    <property type="molecule type" value="Genomic_DNA"/>
</dbReference>
<evidence type="ECO:0000313" key="2">
    <source>
        <dbReference type="EMBL" id="KAF2134376.1"/>
    </source>
</evidence>
<evidence type="ECO:0000313" key="3">
    <source>
        <dbReference type="Proteomes" id="UP000799771"/>
    </source>
</evidence>
<dbReference type="Proteomes" id="UP000799771">
    <property type="component" value="Unassembled WGS sequence"/>
</dbReference>
<dbReference type="PANTHER" id="PTHR33112">
    <property type="entry name" value="DOMAIN PROTEIN, PUTATIVE-RELATED"/>
    <property type="match status" value="1"/>
</dbReference>
<evidence type="ECO:0000259" key="1">
    <source>
        <dbReference type="Pfam" id="PF06985"/>
    </source>
</evidence>
<proteinExistence type="predicted"/>
<feature type="domain" description="Heterokaryon incompatibility" evidence="1">
    <location>
        <begin position="212"/>
        <end position="361"/>
    </location>
</feature>
<dbReference type="InterPro" id="IPR010730">
    <property type="entry name" value="HET"/>
</dbReference>
<sequence>MPDDIIVQKLCVPSQVIPCPTCHQLDDAASSLLARQPEQFKLRPVELISGQTLYEPADDADGIDICVGEQLIESSKNCTTCRTLVTAITQRLPGQSPDPPFTWASARIWLFGPMCSAGCFTLLSPDVESDDEDNLYELRLVPSSLAKSSTDGISLVDLDMIRGWVELCDTQHKEQCYSLSNNQKRWAINFRMINVVEACLVPFTDDDIVPRYIALSYVWGRAETLLCTKANYRDLTTPGSLNKAHFSSKLARTISDAMVLTKGLGLRYLWADMLCITQDDPSDKVIQLPNMAAIYGDSYLNIFAVDGADSQSGIRGISDGLPRTFQPALLRLSDHLSFAIRPASETTREKLWHTRAWTMQERALSHRSLIFLDQAVSWSCMRSSFDEITYIPGVSESDATCYMCQAGSSEDICYVRKTKYPFLDNYLDLVRMLTERSLSYPEDILNAFAGILTELSGSFPHGFYQGIPEFYFDLAILWCRYEYDEVRRARRITRRCPIPGKRWASSKFASWSWAGWENCRVGWSTNLEDSLEDAYKVVPIFPVIEWGKTDGHRDLGFIRNDFHHYCEAAKSYPNSELTKGWEKVYEAPDPESTEDDNFHFEHSSVPDRKFRTPLPVEQSSSELPTLDLQSMYLVISGKVCSFSFREEEYESLLFHSSALGSLYSTDEVWSGIIYDIQSPTSSIDLEPLACQVLAISTGSLELGASRPDKRKYLMSAEQDFPELSLVPHLKEARVYEFYNVLWLAWEDGIAYRRGIGRVWKPVWEGQKLIEMKITLG</sequence>
<organism evidence="2 3">
    <name type="scientific">Dothidotthia symphoricarpi CBS 119687</name>
    <dbReference type="NCBI Taxonomy" id="1392245"/>
    <lineage>
        <taxon>Eukaryota</taxon>
        <taxon>Fungi</taxon>
        <taxon>Dikarya</taxon>
        <taxon>Ascomycota</taxon>
        <taxon>Pezizomycotina</taxon>
        <taxon>Dothideomycetes</taxon>
        <taxon>Pleosporomycetidae</taxon>
        <taxon>Pleosporales</taxon>
        <taxon>Dothidotthiaceae</taxon>
        <taxon>Dothidotthia</taxon>
    </lineage>
</organism>
<dbReference type="RefSeq" id="XP_033528763.1">
    <property type="nucleotide sequence ID" value="XM_033664571.1"/>
</dbReference>
<reference evidence="2" key="1">
    <citation type="journal article" date="2020" name="Stud. Mycol.">
        <title>101 Dothideomycetes genomes: a test case for predicting lifestyles and emergence of pathogens.</title>
        <authorList>
            <person name="Haridas S."/>
            <person name="Albert R."/>
            <person name="Binder M."/>
            <person name="Bloem J."/>
            <person name="Labutti K."/>
            <person name="Salamov A."/>
            <person name="Andreopoulos B."/>
            <person name="Baker S."/>
            <person name="Barry K."/>
            <person name="Bills G."/>
            <person name="Bluhm B."/>
            <person name="Cannon C."/>
            <person name="Castanera R."/>
            <person name="Culley D."/>
            <person name="Daum C."/>
            <person name="Ezra D."/>
            <person name="Gonzalez J."/>
            <person name="Henrissat B."/>
            <person name="Kuo A."/>
            <person name="Liang C."/>
            <person name="Lipzen A."/>
            <person name="Lutzoni F."/>
            <person name="Magnuson J."/>
            <person name="Mondo S."/>
            <person name="Nolan M."/>
            <person name="Ohm R."/>
            <person name="Pangilinan J."/>
            <person name="Park H.-J."/>
            <person name="Ramirez L."/>
            <person name="Alfaro M."/>
            <person name="Sun H."/>
            <person name="Tritt A."/>
            <person name="Yoshinaga Y."/>
            <person name="Zwiers L.-H."/>
            <person name="Turgeon B."/>
            <person name="Goodwin S."/>
            <person name="Spatafora J."/>
            <person name="Crous P."/>
            <person name="Grigoriev I."/>
        </authorList>
    </citation>
    <scope>NUCLEOTIDE SEQUENCE</scope>
    <source>
        <strain evidence="2">CBS 119687</strain>
    </source>
</reference>
<gene>
    <name evidence="2" type="ORF">P153DRAFT_304627</name>
</gene>
<dbReference type="GeneID" id="54405003"/>
<name>A0A6A6AS48_9PLEO</name>
<dbReference type="PANTHER" id="PTHR33112:SF12">
    <property type="entry name" value="HETEROKARYON INCOMPATIBILITY DOMAIN-CONTAINING PROTEIN"/>
    <property type="match status" value="1"/>
</dbReference>
<accession>A0A6A6AS48</accession>
<dbReference type="OrthoDB" id="5428863at2759"/>
<dbReference type="Pfam" id="PF06985">
    <property type="entry name" value="HET"/>
    <property type="match status" value="1"/>
</dbReference>
<dbReference type="AlphaFoldDB" id="A0A6A6AS48"/>
<protein>
    <submittedName>
        <fullName evidence="2">HET-domain-containing protein</fullName>
    </submittedName>
</protein>